<dbReference type="PROSITE" id="PS50212">
    <property type="entry name" value="RASGEF_NTER"/>
    <property type="match status" value="1"/>
</dbReference>
<evidence type="ECO:0000259" key="5">
    <source>
        <dbReference type="PROSITE" id="PS50009"/>
    </source>
</evidence>
<feature type="compositionally biased region" description="Acidic residues" evidence="4">
    <location>
        <begin position="232"/>
        <end position="244"/>
    </location>
</feature>
<organism evidence="8 9">
    <name type="scientific">Labeo rohita</name>
    <name type="common">Indian major carp</name>
    <name type="synonym">Cyprinus rohita</name>
    <dbReference type="NCBI Taxonomy" id="84645"/>
    <lineage>
        <taxon>Eukaryota</taxon>
        <taxon>Metazoa</taxon>
        <taxon>Chordata</taxon>
        <taxon>Craniata</taxon>
        <taxon>Vertebrata</taxon>
        <taxon>Euteleostomi</taxon>
        <taxon>Actinopterygii</taxon>
        <taxon>Neopterygii</taxon>
        <taxon>Teleostei</taxon>
        <taxon>Ostariophysi</taxon>
        <taxon>Cypriniformes</taxon>
        <taxon>Cyprinidae</taxon>
        <taxon>Labeoninae</taxon>
        <taxon>Labeonini</taxon>
        <taxon>Labeo</taxon>
    </lineage>
</organism>
<dbReference type="SMART" id="SM00848">
    <property type="entry name" value="Inhibitor_I29"/>
    <property type="match status" value="1"/>
</dbReference>
<feature type="domain" description="N-terminal Ras-GEF" evidence="6">
    <location>
        <begin position="40"/>
        <end position="155"/>
    </location>
</feature>
<dbReference type="PANTHER" id="PTHR23113:SF193">
    <property type="entry name" value="RAS-SPECIFIC GUANINE NUCLEOTIDE-RELEASING FACTOR 1"/>
    <property type="match status" value="1"/>
</dbReference>
<dbReference type="InterPro" id="IPR000668">
    <property type="entry name" value="Peptidase_C1A_C"/>
</dbReference>
<dbReference type="InterPro" id="IPR036964">
    <property type="entry name" value="RASGEF_cat_dom_sf"/>
</dbReference>
<dbReference type="Gene3D" id="1.20.870.10">
    <property type="entry name" value="Son of sevenless (SoS) protein Chain: S domain 1"/>
    <property type="match status" value="2"/>
</dbReference>
<dbReference type="GO" id="GO:0007265">
    <property type="term" value="P:Ras protein signal transduction"/>
    <property type="evidence" value="ECO:0007669"/>
    <property type="project" value="TreeGrafter"/>
</dbReference>
<dbReference type="InterPro" id="IPR000651">
    <property type="entry name" value="Ras-like_Gua-exchang_fac_N"/>
</dbReference>
<evidence type="ECO:0000256" key="4">
    <source>
        <dbReference type="SAM" id="MobiDB-lite"/>
    </source>
</evidence>
<dbReference type="InterPro" id="IPR025661">
    <property type="entry name" value="Pept_asp_AS"/>
</dbReference>
<dbReference type="Pfam" id="PF00618">
    <property type="entry name" value="RasGEF_N"/>
    <property type="match status" value="1"/>
</dbReference>
<dbReference type="GO" id="GO:0005886">
    <property type="term" value="C:plasma membrane"/>
    <property type="evidence" value="ECO:0007669"/>
    <property type="project" value="TreeGrafter"/>
</dbReference>
<sequence length="898" mass="101851">MMNAFEENSKVTVPQMIKSDASLYCDDVDIRFSKMMNSCKVLQIRYASVERLLERLTDLRFLSIDFLNTFLHSYRVFTSADVVLDKLITIYKRPISAIPARSLELFFASSQNNKLLYGEPPKSPRASRKFSSPPPLAITKTSSPNRRRKLSLNIPIITGGKALDLAALSCSSNGYASMYSTMSPFSKTTLDINKLYVSSPITSKIADEGEGKTDKADEVSLGKQDISVREESDNDQIQSDEAEAEVSPTKSPTTPKNVKCKNSSEFSLFSYNNGMVMSSCRELDNNRSALSAASAFAIATAGANEGTPTKEKYRRMSLASTGFPTDQRNGDKEFVIRRAATNRVLNVLRHWVSKHSQDFETNTELKMKVISFLEEVMHDPELLTQERKAAANIIRTLTQEDPGDNQICLEEVLQMAEGGKSEPFENHSALEIAEQLTLLDHLVFKVIPYEEFFGQGWMKNDKNEKTPYIMKTTKHFNDISDLIATEILRSEDVNIRVAVIEKWVAVADICRCLHNYNAVLEITSSLNRSSIFRLKKTWLKVSKQTKTVIDKLQKLVSSEGRFKNLREALKNCDPPCVPYLGMYLTDLAFIEEGTPNYTEDNLVNFSKMRMISHIIREIRQFQQTAYKIDYQPKYNKKYEINEYYQRLQIFLDNKKKIDLHNAGNNKFSMGLNQFSDMTFAEFKKFYLLTEPQNCSATRGNHVSSNEPYPDTIDWRTKGKYVTDVKNQAEQQLVDCAGAFDNHGCNGGLPSHAFEYIMYNKGLMKEQDYPYKGIQGECRFRPDLAAAFVKEVVNITKYDEMGMVDAVARLNPVSFAYEVTSDFMHYRDGVYTSTQCHNTTDKVNHAVLAVGYAEQNGTPYWIVKNSWGASWGINGYFYIERGKNMCGLAACSSYPLPLV</sequence>
<dbReference type="Gene3D" id="1.10.840.10">
    <property type="entry name" value="Ras guanine-nucleotide exchange factors catalytic domain"/>
    <property type="match status" value="1"/>
</dbReference>
<dbReference type="InterPro" id="IPR013201">
    <property type="entry name" value="Prot_inhib_I29"/>
</dbReference>
<dbReference type="EMBL" id="QBIY01013405">
    <property type="protein sequence ID" value="RXN05356.1"/>
    <property type="molecule type" value="Genomic_DNA"/>
</dbReference>
<proteinExistence type="evidence at protein level"/>
<keyword evidence="2" id="KW-1015">Disulfide bond</keyword>
<dbReference type="PROSITE" id="PS50009">
    <property type="entry name" value="RASGEF_CAT"/>
    <property type="match status" value="1"/>
</dbReference>
<evidence type="ECO:0000256" key="2">
    <source>
        <dbReference type="ARBA" id="ARBA00023157"/>
    </source>
</evidence>
<dbReference type="SMART" id="SM00645">
    <property type="entry name" value="Pept_C1"/>
    <property type="match status" value="1"/>
</dbReference>
<feature type="region of interest" description="Disordered" evidence="4">
    <location>
        <begin position="117"/>
        <end position="144"/>
    </location>
</feature>
<feature type="domain" description="Ras-GEF" evidence="5">
    <location>
        <begin position="428"/>
        <end position="654"/>
    </location>
</feature>
<evidence type="ECO:0000313" key="9">
    <source>
        <dbReference type="Proteomes" id="UP000290572"/>
    </source>
</evidence>
<dbReference type="InterPro" id="IPR023578">
    <property type="entry name" value="Ras_GEF_dom_sf"/>
</dbReference>
<evidence type="ECO:0000313" key="8">
    <source>
        <dbReference type="EMBL" id="RXN21308.1"/>
    </source>
</evidence>
<dbReference type="InterPro" id="IPR025660">
    <property type="entry name" value="Pept_his_AS"/>
</dbReference>
<dbReference type="CDD" id="cd00155">
    <property type="entry name" value="RasGEF"/>
    <property type="match status" value="1"/>
</dbReference>
<dbReference type="GO" id="GO:0005085">
    <property type="term" value="F:guanyl-nucleotide exchange factor activity"/>
    <property type="evidence" value="ECO:0007669"/>
    <property type="project" value="UniProtKB-KW"/>
</dbReference>
<dbReference type="InterPro" id="IPR001895">
    <property type="entry name" value="RASGEF_cat_dom"/>
</dbReference>
<dbReference type="GO" id="GO:0008234">
    <property type="term" value="F:cysteine-type peptidase activity"/>
    <property type="evidence" value="ECO:0007669"/>
    <property type="project" value="InterPro"/>
</dbReference>
<dbReference type="PROSITE" id="PS00640">
    <property type="entry name" value="THIOL_PROTEASE_ASN"/>
    <property type="match status" value="1"/>
</dbReference>
<dbReference type="FunFam" id="1.20.870.10:FF:000004">
    <property type="entry name" value="Ras-specific guanine nucleotide-releasing factor 1 isoform 2"/>
    <property type="match status" value="1"/>
</dbReference>
<gene>
    <name evidence="8" type="ORF">ROHU_006961</name>
    <name evidence="7" type="ORF">ROHU_033372</name>
</gene>
<dbReference type="Pfam" id="PF00112">
    <property type="entry name" value="Peptidase_C1"/>
    <property type="match status" value="1"/>
</dbReference>
<dbReference type="InterPro" id="IPR039417">
    <property type="entry name" value="Peptidase_C1A_papain-like"/>
</dbReference>
<accession>A0A498MIZ1</accession>
<dbReference type="EMBL" id="QBIY01012614">
    <property type="protein sequence ID" value="RXN21308.1"/>
    <property type="molecule type" value="Genomic_DNA"/>
</dbReference>
<reference evidence="8 9" key="1">
    <citation type="submission" date="2018-03" db="EMBL/GenBank/DDBJ databases">
        <title>Draft genome sequence of Rohu Carp (Labeo rohita).</title>
        <authorList>
            <person name="Das P."/>
            <person name="Kushwaha B."/>
            <person name="Joshi C.G."/>
            <person name="Kumar D."/>
            <person name="Nagpure N.S."/>
            <person name="Sahoo L."/>
            <person name="Das S.P."/>
            <person name="Bit A."/>
            <person name="Patnaik S."/>
            <person name="Meher P.K."/>
            <person name="Jayasankar P."/>
            <person name="Koringa P.G."/>
            <person name="Patel N.V."/>
            <person name="Hinsu A.T."/>
            <person name="Kumar R."/>
            <person name="Pandey M."/>
            <person name="Agarwal S."/>
            <person name="Srivastava S."/>
            <person name="Singh M."/>
            <person name="Iquebal M.A."/>
            <person name="Jaiswal S."/>
            <person name="Angadi U.B."/>
            <person name="Kumar N."/>
            <person name="Raza M."/>
            <person name="Shah T.M."/>
            <person name="Rai A."/>
            <person name="Jena J.K."/>
        </authorList>
    </citation>
    <scope>NUCLEOTIDE SEQUENCE [LARGE SCALE GENOMIC DNA]</scope>
    <source>
        <strain evidence="8">DASCIFA01</strain>
        <tissue evidence="8">Testis</tissue>
    </source>
</reference>
<dbReference type="PROSITE" id="PS00720">
    <property type="entry name" value="RASGEF"/>
    <property type="match status" value="1"/>
</dbReference>
<feature type="compositionally biased region" description="Polar residues" evidence="4">
    <location>
        <begin position="248"/>
        <end position="258"/>
    </location>
</feature>
<dbReference type="InterPro" id="IPR019804">
    <property type="entry name" value="Ras_G-nucl-exch_fac_CS"/>
</dbReference>
<protein>
    <submittedName>
        <fullName evidence="8">Ras-specific guanine nucleotide-releasing factor 1 isoform X1</fullName>
    </submittedName>
</protein>
<dbReference type="SMART" id="SM00147">
    <property type="entry name" value="RasGEF"/>
    <property type="match status" value="1"/>
</dbReference>
<dbReference type="SUPFAM" id="SSF54001">
    <property type="entry name" value="Cysteine proteinases"/>
    <property type="match status" value="1"/>
</dbReference>
<name>A0A498MIZ1_LABRO</name>
<dbReference type="SMART" id="SM00229">
    <property type="entry name" value="RasGEFN"/>
    <property type="match status" value="2"/>
</dbReference>
<evidence type="ECO:0000259" key="6">
    <source>
        <dbReference type="PROSITE" id="PS50212"/>
    </source>
</evidence>
<dbReference type="Gene3D" id="3.90.70.10">
    <property type="entry name" value="Cysteine proteinases"/>
    <property type="match status" value="1"/>
</dbReference>
<dbReference type="CDD" id="cd02248">
    <property type="entry name" value="Peptidase_C1A"/>
    <property type="match status" value="1"/>
</dbReference>
<evidence type="ECO:0000256" key="1">
    <source>
        <dbReference type="ARBA" id="ARBA00022658"/>
    </source>
</evidence>
<evidence type="ECO:0007829" key="10">
    <source>
        <dbReference type="PeptideAtlas" id="A0A498MIZ1"/>
    </source>
</evidence>
<dbReference type="CDD" id="cd06224">
    <property type="entry name" value="REM"/>
    <property type="match status" value="1"/>
</dbReference>
<dbReference type="Pfam" id="PF00617">
    <property type="entry name" value="RasGEF"/>
    <property type="match status" value="1"/>
</dbReference>
<keyword evidence="10" id="KW-1267">Proteomics identification</keyword>
<feature type="region of interest" description="Disordered" evidence="4">
    <location>
        <begin position="228"/>
        <end position="258"/>
    </location>
</feature>
<dbReference type="InterPro" id="IPR008937">
    <property type="entry name" value="Ras-like_GEF"/>
</dbReference>
<dbReference type="GO" id="GO:0006508">
    <property type="term" value="P:proteolysis"/>
    <property type="evidence" value="ECO:0007669"/>
    <property type="project" value="InterPro"/>
</dbReference>
<comment type="caution">
    <text evidence="8">The sequence shown here is derived from an EMBL/GenBank/DDBJ whole genome shotgun (WGS) entry which is preliminary data.</text>
</comment>
<keyword evidence="1 3" id="KW-0344">Guanine-nucleotide releasing factor</keyword>
<dbReference type="FunFam" id="1.20.870.10:FF:000006">
    <property type="entry name" value="ras-specific guanine nucleotide-releasing factor 1 isoform X1"/>
    <property type="match status" value="1"/>
</dbReference>
<dbReference type="Proteomes" id="UP000290572">
    <property type="component" value="Unassembled WGS sequence"/>
</dbReference>
<dbReference type="PROSITE" id="PS00639">
    <property type="entry name" value="THIOL_PROTEASE_HIS"/>
    <property type="match status" value="1"/>
</dbReference>
<keyword evidence="9" id="KW-1185">Reference proteome</keyword>
<dbReference type="AlphaFoldDB" id="A0A498MIZ1"/>
<evidence type="ECO:0000313" key="7">
    <source>
        <dbReference type="EMBL" id="RXN05356.1"/>
    </source>
</evidence>
<evidence type="ECO:0000256" key="3">
    <source>
        <dbReference type="PROSITE-ProRule" id="PRU00168"/>
    </source>
</evidence>
<dbReference type="Pfam" id="PF08246">
    <property type="entry name" value="Inhibitor_I29"/>
    <property type="match status" value="1"/>
</dbReference>
<dbReference type="SUPFAM" id="SSF48366">
    <property type="entry name" value="Ras GEF"/>
    <property type="match status" value="1"/>
</dbReference>
<dbReference type="PANTHER" id="PTHR23113">
    <property type="entry name" value="GUANINE NUCLEOTIDE EXCHANGE FACTOR"/>
    <property type="match status" value="1"/>
</dbReference>
<dbReference type="InterPro" id="IPR038765">
    <property type="entry name" value="Papain-like_cys_pep_sf"/>
</dbReference>
<dbReference type="STRING" id="84645.A0A498MIZ1"/>